<dbReference type="Proteomes" id="UP000075573">
    <property type="component" value="Unassembled WGS sequence"/>
</dbReference>
<reference evidence="1 2" key="1">
    <citation type="submission" date="2015-06" db="EMBL/GenBank/DDBJ databases">
        <title>Improved classification and identification of acetic acid bacteria using matrix-assisted laser desorption/ionization time-of-flight mass spectrometry; Gluconobacter nephelii and Gluconobacter uchimurae are later heterotypic synonyms of Gluconobacter japonicus and Gluconobacter oxydans, respectively.</title>
        <authorList>
            <person name="Li L."/>
            <person name="Cleenwerck I."/>
            <person name="De Vuyst L."/>
            <person name="Vandamme P."/>
        </authorList>
    </citation>
    <scope>NUCLEOTIDE SEQUENCE [LARGE SCALE GENOMIC DNA]</scope>
    <source>
        <strain evidence="1 2">LMG 1764</strain>
    </source>
</reference>
<proteinExistence type="predicted"/>
<dbReference type="AlphaFoldDB" id="A0A149QZG9"/>
<accession>A0A149QZG9</accession>
<evidence type="ECO:0000313" key="1">
    <source>
        <dbReference type="EMBL" id="KXV02728.1"/>
    </source>
</evidence>
<dbReference type="EMBL" id="LHZB01000085">
    <property type="protein sequence ID" value="KXV02728.1"/>
    <property type="molecule type" value="Genomic_DNA"/>
</dbReference>
<name>A0A149QZG9_9PROT</name>
<protein>
    <submittedName>
        <fullName evidence="1">Uncharacterized protein</fullName>
    </submittedName>
</protein>
<sequence>MTSRLPPIPTIIDIGPASLGLAAFQKERDTMTTSPDTASRIDIARRLDGVRYPDLPAGVVRDAKARRIVIIRGQSDDYVILDGAIQDEVYHDFRLTRDDVLSPMAGALEEAVDLNSRYGDNDPRALDSIRKWVSEREASVLIKADYTDDGWKLETQAPHSTFRIMEDEDELHSYGLVIALDELPALPAQDAAA</sequence>
<evidence type="ECO:0000313" key="2">
    <source>
        <dbReference type="Proteomes" id="UP000075573"/>
    </source>
</evidence>
<dbReference type="RefSeq" id="WP_062493852.1">
    <property type="nucleotide sequence ID" value="NZ_LHZB01000085.1"/>
</dbReference>
<comment type="caution">
    <text evidence="1">The sequence shown here is derived from an EMBL/GenBank/DDBJ whole genome shotgun (WGS) entry which is preliminary data.</text>
</comment>
<dbReference type="PATRIC" id="fig|442.7.peg.2632"/>
<gene>
    <name evidence="1" type="ORF">AD929_01920</name>
</gene>
<organism evidence="1 2">
    <name type="scientific">Gluconobacter potus</name>
    <dbReference type="NCBI Taxonomy" id="2724927"/>
    <lineage>
        <taxon>Bacteria</taxon>
        <taxon>Pseudomonadati</taxon>
        <taxon>Pseudomonadota</taxon>
        <taxon>Alphaproteobacteria</taxon>
        <taxon>Acetobacterales</taxon>
        <taxon>Acetobacteraceae</taxon>
        <taxon>Gluconobacter</taxon>
    </lineage>
</organism>